<dbReference type="Pfam" id="PF00646">
    <property type="entry name" value="F-box"/>
    <property type="match status" value="1"/>
</dbReference>
<evidence type="ECO:0000313" key="2">
    <source>
        <dbReference type="EMBL" id="VUZ55201.1"/>
    </source>
</evidence>
<sequence length="74" mass="8272">MGKSALLFCDNITEGNIDFLSRMPPPIIKKILSFVNAEGISNLACCCKKISEICSQDNTWGDVYRRDSKESLNK</sequence>
<reference evidence="2 3" key="1">
    <citation type="submission" date="2019-07" db="EMBL/GenBank/DDBJ databases">
        <authorList>
            <person name="Jastrzebski P J."/>
            <person name="Paukszto L."/>
            <person name="Jastrzebski P J."/>
        </authorList>
    </citation>
    <scope>NUCLEOTIDE SEQUENCE [LARGE SCALE GENOMIC DNA]</scope>
    <source>
        <strain evidence="2 3">WMS-il1</strain>
    </source>
</reference>
<evidence type="ECO:0000259" key="1">
    <source>
        <dbReference type="PROSITE" id="PS50181"/>
    </source>
</evidence>
<gene>
    <name evidence="2" type="ORF">WMSIL1_LOCUS13118</name>
</gene>
<protein>
    <recommendedName>
        <fullName evidence="1">F-box domain-containing protein</fullName>
    </recommendedName>
</protein>
<dbReference type="SUPFAM" id="SSF81383">
    <property type="entry name" value="F-box domain"/>
    <property type="match status" value="1"/>
</dbReference>
<dbReference type="Proteomes" id="UP000321570">
    <property type="component" value="Unassembled WGS sequence"/>
</dbReference>
<dbReference type="Gene3D" id="1.20.1280.50">
    <property type="match status" value="1"/>
</dbReference>
<name>A0A564Z6R5_HYMDI</name>
<evidence type="ECO:0000313" key="3">
    <source>
        <dbReference type="Proteomes" id="UP000321570"/>
    </source>
</evidence>
<keyword evidence="3" id="KW-1185">Reference proteome</keyword>
<dbReference type="AlphaFoldDB" id="A0A564Z6R5"/>
<proteinExistence type="predicted"/>
<feature type="domain" description="F-box" evidence="1">
    <location>
        <begin position="17"/>
        <end position="63"/>
    </location>
</feature>
<dbReference type="InterPro" id="IPR001810">
    <property type="entry name" value="F-box_dom"/>
</dbReference>
<accession>A0A564Z6R5</accession>
<dbReference type="PROSITE" id="PS50181">
    <property type="entry name" value="FBOX"/>
    <property type="match status" value="1"/>
</dbReference>
<organism evidence="2 3">
    <name type="scientific">Hymenolepis diminuta</name>
    <name type="common">Rat tapeworm</name>
    <dbReference type="NCBI Taxonomy" id="6216"/>
    <lineage>
        <taxon>Eukaryota</taxon>
        <taxon>Metazoa</taxon>
        <taxon>Spiralia</taxon>
        <taxon>Lophotrochozoa</taxon>
        <taxon>Platyhelminthes</taxon>
        <taxon>Cestoda</taxon>
        <taxon>Eucestoda</taxon>
        <taxon>Cyclophyllidea</taxon>
        <taxon>Hymenolepididae</taxon>
        <taxon>Hymenolepis</taxon>
    </lineage>
</organism>
<dbReference type="InterPro" id="IPR036047">
    <property type="entry name" value="F-box-like_dom_sf"/>
</dbReference>
<dbReference type="EMBL" id="CABIJS010000689">
    <property type="protein sequence ID" value="VUZ55201.1"/>
    <property type="molecule type" value="Genomic_DNA"/>
</dbReference>